<protein>
    <submittedName>
        <fullName evidence="2">GNAT family N-acetyltransferase</fullName>
    </submittedName>
</protein>
<dbReference type="Gene3D" id="3.40.630.30">
    <property type="match status" value="1"/>
</dbReference>
<proteinExistence type="predicted"/>
<dbReference type="EMBL" id="JBHRYN010000012">
    <property type="protein sequence ID" value="MFC3702177.1"/>
    <property type="molecule type" value="Genomic_DNA"/>
</dbReference>
<evidence type="ECO:0000313" key="2">
    <source>
        <dbReference type="EMBL" id="MFC3702177.1"/>
    </source>
</evidence>
<organism evidence="2 3">
    <name type="scientific">Reinekea marina</name>
    <dbReference type="NCBI Taxonomy" id="1310421"/>
    <lineage>
        <taxon>Bacteria</taxon>
        <taxon>Pseudomonadati</taxon>
        <taxon>Pseudomonadota</taxon>
        <taxon>Gammaproteobacteria</taxon>
        <taxon>Oceanospirillales</taxon>
        <taxon>Saccharospirillaceae</taxon>
        <taxon>Reinekea</taxon>
    </lineage>
</organism>
<dbReference type="SUPFAM" id="SSF55729">
    <property type="entry name" value="Acyl-CoA N-acyltransferases (Nat)"/>
    <property type="match status" value="1"/>
</dbReference>
<keyword evidence="3" id="KW-1185">Reference proteome</keyword>
<gene>
    <name evidence="2" type="ORF">ACFOND_11025</name>
</gene>
<dbReference type="InterPro" id="IPR016181">
    <property type="entry name" value="Acyl_CoA_acyltransferase"/>
</dbReference>
<evidence type="ECO:0000259" key="1">
    <source>
        <dbReference type="PROSITE" id="PS51186"/>
    </source>
</evidence>
<dbReference type="PROSITE" id="PS51186">
    <property type="entry name" value="GNAT"/>
    <property type="match status" value="1"/>
</dbReference>
<dbReference type="RefSeq" id="WP_290281501.1">
    <property type="nucleotide sequence ID" value="NZ_JAUFQI010000001.1"/>
</dbReference>
<comment type="caution">
    <text evidence="2">The sequence shown here is derived from an EMBL/GenBank/DDBJ whole genome shotgun (WGS) entry which is preliminary data.</text>
</comment>
<dbReference type="Proteomes" id="UP001595710">
    <property type="component" value="Unassembled WGS sequence"/>
</dbReference>
<accession>A0ABV7WSJ8</accession>
<dbReference type="Pfam" id="PF13302">
    <property type="entry name" value="Acetyltransf_3"/>
    <property type="match status" value="1"/>
</dbReference>
<sequence length="149" mass="16828">MYSVKLRKAKPSDFDPLVELFTNARVRKYLGGVLRREDAELRAENYIVSKRDTDFVVEVEGDFCGLITLSSHIEEPGTEVSFQFLPNAYGKGIANESLTKVKSLISDRIVAETQLAIISSRKLLNRLGFIEVKQVSRHTEQQVIAVLEK</sequence>
<dbReference type="InterPro" id="IPR000182">
    <property type="entry name" value="GNAT_dom"/>
</dbReference>
<feature type="domain" description="N-acetyltransferase" evidence="1">
    <location>
        <begin position="4"/>
        <end position="149"/>
    </location>
</feature>
<dbReference type="PANTHER" id="PTHR43792:SF1">
    <property type="entry name" value="N-ACETYLTRANSFERASE DOMAIN-CONTAINING PROTEIN"/>
    <property type="match status" value="1"/>
</dbReference>
<evidence type="ECO:0000313" key="3">
    <source>
        <dbReference type="Proteomes" id="UP001595710"/>
    </source>
</evidence>
<dbReference type="PANTHER" id="PTHR43792">
    <property type="entry name" value="GNAT FAMILY, PUTATIVE (AFU_ORTHOLOGUE AFUA_3G00765)-RELATED-RELATED"/>
    <property type="match status" value="1"/>
</dbReference>
<reference evidence="3" key="1">
    <citation type="journal article" date="2019" name="Int. J. Syst. Evol. Microbiol.">
        <title>The Global Catalogue of Microorganisms (GCM) 10K type strain sequencing project: providing services to taxonomists for standard genome sequencing and annotation.</title>
        <authorList>
            <consortium name="The Broad Institute Genomics Platform"/>
            <consortium name="The Broad Institute Genome Sequencing Center for Infectious Disease"/>
            <person name="Wu L."/>
            <person name="Ma J."/>
        </authorList>
    </citation>
    <scope>NUCLEOTIDE SEQUENCE [LARGE SCALE GENOMIC DNA]</scope>
    <source>
        <strain evidence="3">CECT 8288</strain>
    </source>
</reference>
<dbReference type="InterPro" id="IPR051531">
    <property type="entry name" value="N-acetyltransferase"/>
</dbReference>
<name>A0ABV7WSJ8_9GAMM</name>